<name>A0ABT4G4F3_PANTH</name>
<reference evidence="1 2" key="1">
    <citation type="submission" date="2022-05" db="EMBL/GenBank/DDBJ databases">
        <title>Genome Sequencing of Bee-Associated Microbes.</title>
        <authorList>
            <person name="Dunlap C."/>
        </authorList>
    </citation>
    <scope>NUCLEOTIDE SEQUENCE [LARGE SCALE GENOMIC DNA]</scope>
    <source>
        <strain evidence="1 2">NRRL B-14613</strain>
    </source>
</reference>
<evidence type="ECO:0000313" key="1">
    <source>
        <dbReference type="EMBL" id="MCY9610968.1"/>
    </source>
</evidence>
<sequence>MSKKIMVPIILFIAAVITTVYLQASSPTSSSSEEITLQEALELGMATAWEWDSSAVPFYLTSVDDESGPSSGHQGKRERWNLQVGTPDNKRAVIAIRKGAIEGLYPGVGPFVETHVINREEVVFDSPELLSRSKTEHDLLPGKDWANGYHFVLQVLDGKSTITVIGLDQALHQQKIVFESSSSVTMN</sequence>
<organism evidence="1 2">
    <name type="scientific">Paenibacillus thiaminolyticus</name>
    <name type="common">Bacillus thiaminolyticus</name>
    <dbReference type="NCBI Taxonomy" id="49283"/>
    <lineage>
        <taxon>Bacteria</taxon>
        <taxon>Bacillati</taxon>
        <taxon>Bacillota</taxon>
        <taxon>Bacilli</taxon>
        <taxon>Bacillales</taxon>
        <taxon>Paenibacillaceae</taxon>
        <taxon>Paenibacillus</taxon>
    </lineage>
</organism>
<dbReference type="RefSeq" id="WP_244194256.1">
    <property type="nucleotide sequence ID" value="NZ_CALYRD010000001.1"/>
</dbReference>
<evidence type="ECO:0008006" key="3">
    <source>
        <dbReference type="Google" id="ProtNLM"/>
    </source>
</evidence>
<dbReference type="EMBL" id="JAMDMM010000068">
    <property type="protein sequence ID" value="MCY9610968.1"/>
    <property type="molecule type" value="Genomic_DNA"/>
</dbReference>
<comment type="caution">
    <text evidence="1">The sequence shown here is derived from an EMBL/GenBank/DDBJ whole genome shotgun (WGS) entry which is preliminary data.</text>
</comment>
<dbReference type="Proteomes" id="UP001209276">
    <property type="component" value="Unassembled WGS sequence"/>
</dbReference>
<keyword evidence="2" id="KW-1185">Reference proteome</keyword>
<dbReference type="GeneID" id="76994873"/>
<proteinExistence type="predicted"/>
<gene>
    <name evidence="1" type="ORF">M5W83_27875</name>
</gene>
<evidence type="ECO:0000313" key="2">
    <source>
        <dbReference type="Proteomes" id="UP001209276"/>
    </source>
</evidence>
<protein>
    <recommendedName>
        <fullName evidence="3">DUF4309 domain-containing protein</fullName>
    </recommendedName>
</protein>
<accession>A0ABT4G4F3</accession>